<dbReference type="AlphaFoldDB" id="A0A1D7XLP6"/>
<keyword evidence="3" id="KW-1185">Reference proteome</keyword>
<dbReference type="STRING" id="394958.BGI42_11130"/>
<sequence length="89" mass="10490">MIKIFLIYLFFINFVGFFIMFIDKKRAINKEWRIPEKTLIGISIIGGSIGVLFGMHTFRHKTKHLKFTLGVPSILIIEILLISYFYTLY</sequence>
<dbReference type="InterPro" id="IPR010718">
    <property type="entry name" value="DUF1294"/>
</dbReference>
<evidence type="ECO:0000256" key="1">
    <source>
        <dbReference type="SAM" id="Phobius"/>
    </source>
</evidence>
<keyword evidence="1" id="KW-1133">Transmembrane helix</keyword>
<reference evidence="3" key="1">
    <citation type="submission" date="2016-09" db="EMBL/GenBank/DDBJ databases">
        <title>Genomics of Clostridium taeniosporum, an organism which forms endospores with ribbon-like appendages.</title>
        <authorList>
            <person name="Walker J.R."/>
        </authorList>
    </citation>
    <scope>NUCLEOTIDE SEQUENCE [LARGE SCALE GENOMIC DNA]</scope>
    <source>
        <strain evidence="3">1/k</strain>
    </source>
</reference>
<dbReference type="EMBL" id="CP017253">
    <property type="protein sequence ID" value="AOR24251.1"/>
    <property type="molecule type" value="Genomic_DNA"/>
</dbReference>
<dbReference type="Pfam" id="PF06961">
    <property type="entry name" value="DUF1294"/>
    <property type="match status" value="1"/>
</dbReference>
<protein>
    <submittedName>
        <fullName evidence="2">DUF1294 domain-containing protein</fullName>
    </submittedName>
</protein>
<feature type="transmembrane region" description="Helical" evidence="1">
    <location>
        <begin position="5"/>
        <end position="22"/>
    </location>
</feature>
<dbReference type="Proteomes" id="UP000094652">
    <property type="component" value="Chromosome"/>
</dbReference>
<dbReference type="RefSeq" id="WP_069680387.1">
    <property type="nucleotide sequence ID" value="NZ_CP017253.2"/>
</dbReference>
<feature type="transmembrane region" description="Helical" evidence="1">
    <location>
        <begin position="67"/>
        <end position="86"/>
    </location>
</feature>
<accession>A0A1D7XLP6</accession>
<dbReference type="KEGG" id="ctae:BGI42_11130"/>
<keyword evidence="1" id="KW-0472">Membrane</keyword>
<name>A0A1D7XLP6_9CLOT</name>
<gene>
    <name evidence="2" type="ORF">BGI42_11130</name>
</gene>
<evidence type="ECO:0000313" key="2">
    <source>
        <dbReference type="EMBL" id="AOR24251.1"/>
    </source>
</evidence>
<feature type="transmembrane region" description="Helical" evidence="1">
    <location>
        <begin position="38"/>
        <end position="55"/>
    </location>
</feature>
<organism evidence="2 3">
    <name type="scientific">Clostridium taeniosporum</name>
    <dbReference type="NCBI Taxonomy" id="394958"/>
    <lineage>
        <taxon>Bacteria</taxon>
        <taxon>Bacillati</taxon>
        <taxon>Bacillota</taxon>
        <taxon>Clostridia</taxon>
        <taxon>Eubacteriales</taxon>
        <taxon>Clostridiaceae</taxon>
        <taxon>Clostridium</taxon>
    </lineage>
</organism>
<keyword evidence="1" id="KW-0812">Transmembrane</keyword>
<proteinExistence type="predicted"/>
<evidence type="ECO:0000313" key="3">
    <source>
        <dbReference type="Proteomes" id="UP000094652"/>
    </source>
</evidence>